<dbReference type="InParanoid" id="A0A2P5ESD7"/>
<evidence type="ECO:0000313" key="2">
    <source>
        <dbReference type="Proteomes" id="UP000237000"/>
    </source>
</evidence>
<evidence type="ECO:0000313" key="1">
    <source>
        <dbReference type="EMBL" id="PON88385.1"/>
    </source>
</evidence>
<dbReference type="EMBL" id="JXTC01000106">
    <property type="protein sequence ID" value="PON88385.1"/>
    <property type="molecule type" value="Genomic_DNA"/>
</dbReference>
<organism evidence="1 2">
    <name type="scientific">Trema orientale</name>
    <name type="common">Charcoal tree</name>
    <name type="synonym">Celtis orientalis</name>
    <dbReference type="NCBI Taxonomy" id="63057"/>
    <lineage>
        <taxon>Eukaryota</taxon>
        <taxon>Viridiplantae</taxon>
        <taxon>Streptophyta</taxon>
        <taxon>Embryophyta</taxon>
        <taxon>Tracheophyta</taxon>
        <taxon>Spermatophyta</taxon>
        <taxon>Magnoliopsida</taxon>
        <taxon>eudicotyledons</taxon>
        <taxon>Gunneridae</taxon>
        <taxon>Pentapetalae</taxon>
        <taxon>rosids</taxon>
        <taxon>fabids</taxon>
        <taxon>Rosales</taxon>
        <taxon>Cannabaceae</taxon>
        <taxon>Trema</taxon>
    </lineage>
</organism>
<name>A0A2P5ESD7_TREOI</name>
<reference evidence="2" key="1">
    <citation type="submission" date="2016-06" db="EMBL/GenBank/DDBJ databases">
        <title>Parallel loss of symbiosis genes in relatives of nitrogen-fixing non-legume Parasponia.</title>
        <authorList>
            <person name="Van Velzen R."/>
            <person name="Holmer R."/>
            <person name="Bu F."/>
            <person name="Rutten L."/>
            <person name="Van Zeijl A."/>
            <person name="Liu W."/>
            <person name="Santuari L."/>
            <person name="Cao Q."/>
            <person name="Sharma T."/>
            <person name="Shen D."/>
            <person name="Roswanjaya Y."/>
            <person name="Wardhani T."/>
            <person name="Kalhor M.S."/>
            <person name="Jansen J."/>
            <person name="Van den Hoogen J."/>
            <person name="Gungor B."/>
            <person name="Hartog M."/>
            <person name="Hontelez J."/>
            <person name="Verver J."/>
            <person name="Yang W.-C."/>
            <person name="Schijlen E."/>
            <person name="Repin R."/>
            <person name="Schilthuizen M."/>
            <person name="Schranz E."/>
            <person name="Heidstra R."/>
            <person name="Miyata K."/>
            <person name="Fedorova E."/>
            <person name="Kohlen W."/>
            <person name="Bisseling T."/>
            <person name="Smit S."/>
            <person name="Geurts R."/>
        </authorList>
    </citation>
    <scope>NUCLEOTIDE SEQUENCE [LARGE SCALE GENOMIC DNA]</scope>
    <source>
        <strain evidence="2">cv. RG33-2</strain>
    </source>
</reference>
<dbReference type="AlphaFoldDB" id="A0A2P5ESD7"/>
<dbReference type="Proteomes" id="UP000237000">
    <property type="component" value="Unassembled WGS sequence"/>
</dbReference>
<comment type="caution">
    <text evidence="1">The sequence shown here is derived from an EMBL/GenBank/DDBJ whole genome shotgun (WGS) entry which is preliminary data.</text>
</comment>
<gene>
    <name evidence="1" type="ORF">TorRG33x02_157510</name>
</gene>
<proteinExistence type="predicted"/>
<protein>
    <submittedName>
        <fullName evidence="1">Uncharacterized protein</fullName>
    </submittedName>
</protein>
<dbReference type="OrthoDB" id="10291402at2759"/>
<accession>A0A2P5ESD7</accession>
<sequence>MGPVKLLLDKLRTISAWRFAIELGSSPSNLLLEMSMAVQRLETITKSISEDPLSTVTESW</sequence>
<keyword evidence="2" id="KW-1185">Reference proteome</keyword>